<evidence type="ECO:0000259" key="1">
    <source>
        <dbReference type="Pfam" id="PF04480"/>
    </source>
</evidence>
<name>A0A644W578_9ZZZZ</name>
<dbReference type="SUPFAM" id="SSF52980">
    <property type="entry name" value="Restriction endonuclease-like"/>
    <property type="match status" value="1"/>
</dbReference>
<dbReference type="AlphaFoldDB" id="A0A644W578"/>
<gene>
    <name evidence="2" type="ORF">SDC9_44047</name>
</gene>
<dbReference type="EMBL" id="VSSQ01000576">
    <property type="protein sequence ID" value="MPL97852.1"/>
    <property type="molecule type" value="Genomic_DNA"/>
</dbReference>
<evidence type="ECO:0000313" key="2">
    <source>
        <dbReference type="EMBL" id="MPL97852.1"/>
    </source>
</evidence>
<dbReference type="InterPro" id="IPR011335">
    <property type="entry name" value="Restrct_endonuc-II-like"/>
</dbReference>
<dbReference type="Gene3D" id="3.40.960.10">
    <property type="entry name" value="VSR Endonuclease"/>
    <property type="match status" value="1"/>
</dbReference>
<accession>A0A644W578</accession>
<dbReference type="InterPro" id="IPR007569">
    <property type="entry name" value="DUF559"/>
</dbReference>
<protein>
    <recommendedName>
        <fullName evidence="1">DUF559 domain-containing protein</fullName>
    </recommendedName>
</protein>
<feature type="domain" description="DUF559" evidence="1">
    <location>
        <begin position="10"/>
        <end position="113"/>
    </location>
</feature>
<comment type="caution">
    <text evidence="2">The sequence shown here is derived from an EMBL/GenBank/DDBJ whole genome shotgun (WGS) entry which is preliminary data.</text>
</comment>
<organism evidence="2">
    <name type="scientific">bioreactor metagenome</name>
    <dbReference type="NCBI Taxonomy" id="1076179"/>
    <lineage>
        <taxon>unclassified sequences</taxon>
        <taxon>metagenomes</taxon>
        <taxon>ecological metagenomes</taxon>
    </lineage>
</organism>
<dbReference type="InterPro" id="IPR047216">
    <property type="entry name" value="Endonuclease_DUF559_bact"/>
</dbReference>
<dbReference type="CDD" id="cd01038">
    <property type="entry name" value="Endonuclease_DUF559"/>
    <property type="match status" value="1"/>
</dbReference>
<dbReference type="PANTHER" id="PTHR38590">
    <property type="entry name" value="BLL0828 PROTEIN"/>
    <property type="match status" value="1"/>
</dbReference>
<dbReference type="Pfam" id="PF04480">
    <property type="entry name" value="DUF559"/>
    <property type="match status" value="1"/>
</dbReference>
<reference evidence="2" key="1">
    <citation type="submission" date="2019-08" db="EMBL/GenBank/DDBJ databases">
        <authorList>
            <person name="Kucharzyk K."/>
            <person name="Murdoch R.W."/>
            <person name="Higgins S."/>
            <person name="Loffler F."/>
        </authorList>
    </citation>
    <scope>NUCLEOTIDE SEQUENCE</scope>
</reference>
<sequence length="121" mass="14458">MKPTINYDPKLKQRAKELRKNSTLSEVLLWQQLKGKKMMGLDFHRQKPIDRYIVDFYCAELMLAIEIDGITHDNKVEYDRFREQRLNTLGLSVLRFLDTDVKHNLAGVIKVIELWVNERRR</sequence>
<dbReference type="PANTHER" id="PTHR38590:SF1">
    <property type="entry name" value="BLL0828 PROTEIN"/>
    <property type="match status" value="1"/>
</dbReference>
<proteinExistence type="predicted"/>